<dbReference type="Gene3D" id="3.30.500.10">
    <property type="entry name" value="MHC class I-like antigen recognition-like"/>
    <property type="match status" value="1"/>
</dbReference>
<organism evidence="12 13">
    <name type="scientific">Crotalus adamanteus</name>
    <name type="common">Eastern diamondback rattlesnake</name>
    <dbReference type="NCBI Taxonomy" id="8729"/>
    <lineage>
        <taxon>Eukaryota</taxon>
        <taxon>Metazoa</taxon>
        <taxon>Chordata</taxon>
        <taxon>Craniata</taxon>
        <taxon>Vertebrata</taxon>
        <taxon>Euteleostomi</taxon>
        <taxon>Lepidosauria</taxon>
        <taxon>Squamata</taxon>
        <taxon>Bifurcata</taxon>
        <taxon>Unidentata</taxon>
        <taxon>Episquamata</taxon>
        <taxon>Toxicofera</taxon>
        <taxon>Serpentes</taxon>
        <taxon>Colubroidea</taxon>
        <taxon>Viperidae</taxon>
        <taxon>Crotalinae</taxon>
        <taxon>Crotalus</taxon>
    </lineage>
</organism>
<dbReference type="Pfam" id="PF00129">
    <property type="entry name" value="MHC_I"/>
    <property type="match status" value="1"/>
</dbReference>
<keyword evidence="2" id="KW-0490">MHC I</keyword>
<keyword evidence="9" id="KW-0325">Glycoprotein</keyword>
<dbReference type="InterPro" id="IPR050208">
    <property type="entry name" value="MHC_class-I_related"/>
</dbReference>
<evidence type="ECO:0000256" key="2">
    <source>
        <dbReference type="ARBA" id="ARBA00022451"/>
    </source>
</evidence>
<evidence type="ECO:0000256" key="5">
    <source>
        <dbReference type="ARBA" id="ARBA00022859"/>
    </source>
</evidence>
<comment type="subcellular location">
    <subcellularLocation>
        <location evidence="1">Membrane</location>
        <topology evidence="1">Single-pass type I membrane protein</topology>
    </subcellularLocation>
</comment>
<name>A0AAW1BU01_CROAD</name>
<evidence type="ECO:0000259" key="11">
    <source>
        <dbReference type="Pfam" id="PF00129"/>
    </source>
</evidence>
<proteinExistence type="predicted"/>
<feature type="signal peptide" evidence="10">
    <location>
        <begin position="1"/>
        <end position="24"/>
    </location>
</feature>
<evidence type="ECO:0000256" key="6">
    <source>
        <dbReference type="ARBA" id="ARBA00022989"/>
    </source>
</evidence>
<reference evidence="12 13" key="1">
    <citation type="journal article" date="2024" name="Proc. Natl. Acad. Sci. U.S.A.">
        <title>The genetic regulatory architecture and epigenomic basis for age-related changes in rattlesnake venom.</title>
        <authorList>
            <person name="Hogan M.P."/>
            <person name="Holding M.L."/>
            <person name="Nystrom G.S."/>
            <person name="Colston T.J."/>
            <person name="Bartlett D.A."/>
            <person name="Mason A.J."/>
            <person name="Ellsworth S.A."/>
            <person name="Rautsaw R.M."/>
            <person name="Lawrence K.C."/>
            <person name="Strickland J.L."/>
            <person name="He B."/>
            <person name="Fraser P."/>
            <person name="Margres M.J."/>
            <person name="Gilbert D.M."/>
            <person name="Gibbs H.L."/>
            <person name="Parkinson C.L."/>
            <person name="Rokyta D.R."/>
        </authorList>
    </citation>
    <scope>NUCLEOTIDE SEQUENCE [LARGE SCALE GENOMIC DNA]</scope>
    <source>
        <strain evidence="12">DRR0105</strain>
    </source>
</reference>
<keyword evidence="3" id="KW-0812">Transmembrane</keyword>
<dbReference type="PANTHER" id="PTHR16675:SF242">
    <property type="entry name" value="MAJOR HISTOCOMPATIBILITY COMPLEX CLASS I-RELATED GENE PROTEIN"/>
    <property type="match status" value="1"/>
</dbReference>
<keyword evidence="5" id="KW-0391">Immunity</keyword>
<keyword evidence="8" id="KW-1015">Disulfide bond</keyword>
<evidence type="ECO:0000256" key="9">
    <source>
        <dbReference type="ARBA" id="ARBA00023180"/>
    </source>
</evidence>
<dbReference type="SUPFAM" id="SSF54452">
    <property type="entry name" value="MHC antigen-recognition domain"/>
    <property type="match status" value="1"/>
</dbReference>
<dbReference type="PANTHER" id="PTHR16675">
    <property type="entry name" value="MHC CLASS I-RELATED"/>
    <property type="match status" value="1"/>
</dbReference>
<dbReference type="GO" id="GO:0006955">
    <property type="term" value="P:immune response"/>
    <property type="evidence" value="ECO:0007669"/>
    <property type="project" value="TreeGrafter"/>
</dbReference>
<keyword evidence="4 10" id="KW-0732">Signal</keyword>
<feature type="domain" description="MHC class I-like antigen recognition-like" evidence="11">
    <location>
        <begin position="27"/>
        <end position="117"/>
    </location>
</feature>
<dbReference type="EMBL" id="JAOTOJ010000002">
    <property type="protein sequence ID" value="KAK9405458.1"/>
    <property type="molecule type" value="Genomic_DNA"/>
</dbReference>
<accession>A0AAW1BU01</accession>
<keyword evidence="6" id="KW-1133">Transmembrane helix</keyword>
<dbReference type="GO" id="GO:0009897">
    <property type="term" value="C:external side of plasma membrane"/>
    <property type="evidence" value="ECO:0007669"/>
    <property type="project" value="TreeGrafter"/>
</dbReference>
<evidence type="ECO:0000256" key="7">
    <source>
        <dbReference type="ARBA" id="ARBA00023136"/>
    </source>
</evidence>
<evidence type="ECO:0000256" key="4">
    <source>
        <dbReference type="ARBA" id="ARBA00022729"/>
    </source>
</evidence>
<sequence>MALRSAPLWLLLLGVVALQKMGLGSSSHSLKIPLFAILEPSQELSQLVILAHMDGQILAHYDSDSRSVQPRVSWMEEMRNDIPQYWQVLTDIARNNDNNFRENLENLRTHYNQSKGDWWVGWLLLPHVPHQ</sequence>
<comment type="caution">
    <text evidence="12">The sequence shown here is derived from an EMBL/GenBank/DDBJ whole genome shotgun (WGS) entry which is preliminary data.</text>
</comment>
<evidence type="ECO:0000256" key="1">
    <source>
        <dbReference type="ARBA" id="ARBA00004479"/>
    </source>
</evidence>
<dbReference type="InterPro" id="IPR037055">
    <property type="entry name" value="MHC_I-like_Ag-recog_sf"/>
</dbReference>
<evidence type="ECO:0000313" key="12">
    <source>
        <dbReference type="EMBL" id="KAK9405458.1"/>
    </source>
</evidence>
<feature type="chain" id="PRO_5043373754" evidence="10">
    <location>
        <begin position="25"/>
        <end position="131"/>
    </location>
</feature>
<evidence type="ECO:0000256" key="8">
    <source>
        <dbReference type="ARBA" id="ARBA00023157"/>
    </source>
</evidence>
<keyword evidence="7" id="KW-0472">Membrane</keyword>
<dbReference type="GO" id="GO:0005615">
    <property type="term" value="C:extracellular space"/>
    <property type="evidence" value="ECO:0007669"/>
    <property type="project" value="TreeGrafter"/>
</dbReference>
<dbReference type="Proteomes" id="UP001474421">
    <property type="component" value="Unassembled WGS sequence"/>
</dbReference>
<dbReference type="InterPro" id="IPR011162">
    <property type="entry name" value="MHC_I/II-like_Ag-recog"/>
</dbReference>
<protein>
    <submittedName>
        <fullName evidence="12">Major histocompatibility complex class I-related protein-like</fullName>
    </submittedName>
</protein>
<dbReference type="AlphaFoldDB" id="A0AAW1BU01"/>
<gene>
    <name evidence="12" type="ORF">NXF25_004232</name>
</gene>
<dbReference type="GO" id="GO:0042612">
    <property type="term" value="C:MHC class I protein complex"/>
    <property type="evidence" value="ECO:0007669"/>
    <property type="project" value="UniProtKB-KW"/>
</dbReference>
<evidence type="ECO:0000313" key="13">
    <source>
        <dbReference type="Proteomes" id="UP001474421"/>
    </source>
</evidence>
<dbReference type="GO" id="GO:0002474">
    <property type="term" value="P:antigen processing and presentation of peptide antigen via MHC class I"/>
    <property type="evidence" value="ECO:0007669"/>
    <property type="project" value="UniProtKB-KW"/>
</dbReference>
<evidence type="ECO:0000256" key="3">
    <source>
        <dbReference type="ARBA" id="ARBA00022692"/>
    </source>
</evidence>
<keyword evidence="13" id="KW-1185">Reference proteome</keyword>
<evidence type="ECO:0000256" key="10">
    <source>
        <dbReference type="SAM" id="SignalP"/>
    </source>
</evidence>
<dbReference type="InterPro" id="IPR011161">
    <property type="entry name" value="MHC_I-like_Ag-recog"/>
</dbReference>